<evidence type="ECO:0000313" key="3">
    <source>
        <dbReference type="Proteomes" id="UP001309876"/>
    </source>
</evidence>
<keyword evidence="3" id="KW-1185">Reference proteome</keyword>
<evidence type="ECO:0000313" key="2">
    <source>
        <dbReference type="EMBL" id="KAK5086751.1"/>
    </source>
</evidence>
<gene>
    <name evidence="2" type="primary">TOS4</name>
    <name evidence="2" type="ORF">LTR05_003919</name>
</gene>
<feature type="region of interest" description="Disordered" evidence="1">
    <location>
        <begin position="1"/>
        <end position="72"/>
    </location>
</feature>
<sequence>MSASEPALVEIFEDPEPAEQETTNKSRVPAESAPGTTVLSQHSFDSKSSELSSSQDFSDNDEENDPIIFSFGPGGANLLPRMAAVNAGTSPIRPSTKAPRLPHSEPLKPISSPLQAQSRFADFDIRSHVINQLAFSRLSSLPISTIISHLPHDVQSISTDELKQIIQDTPCVGEVAREGKDAAGKVLENEFYYIPDEDDDLNRKQAVVNDLRKPGLRACRRQHKQYYWKKPR</sequence>
<dbReference type="EMBL" id="JAVRRJ010000003">
    <property type="protein sequence ID" value="KAK5086751.1"/>
    <property type="molecule type" value="Genomic_DNA"/>
</dbReference>
<name>A0AAN7T0W1_9EURO</name>
<proteinExistence type="predicted"/>
<feature type="region of interest" description="Disordered" evidence="1">
    <location>
        <begin position="88"/>
        <end position="113"/>
    </location>
</feature>
<evidence type="ECO:0000256" key="1">
    <source>
        <dbReference type="SAM" id="MobiDB-lite"/>
    </source>
</evidence>
<comment type="caution">
    <text evidence="2">The sequence shown here is derived from an EMBL/GenBank/DDBJ whole genome shotgun (WGS) entry which is preliminary data.</text>
</comment>
<protein>
    <submittedName>
        <fullName evidence="2">Target of SBF</fullName>
    </submittedName>
</protein>
<reference evidence="2 3" key="1">
    <citation type="submission" date="2023-08" db="EMBL/GenBank/DDBJ databases">
        <title>Black Yeasts Isolated from many extreme environments.</title>
        <authorList>
            <person name="Coleine C."/>
            <person name="Stajich J.E."/>
            <person name="Selbmann L."/>
        </authorList>
    </citation>
    <scope>NUCLEOTIDE SEQUENCE [LARGE SCALE GENOMIC DNA]</scope>
    <source>
        <strain evidence="2 3">CCFEE 5910</strain>
    </source>
</reference>
<dbReference type="Proteomes" id="UP001309876">
    <property type="component" value="Unassembled WGS sequence"/>
</dbReference>
<accession>A0AAN7T0W1</accession>
<organism evidence="2 3">
    <name type="scientific">Lithohypha guttulata</name>
    <dbReference type="NCBI Taxonomy" id="1690604"/>
    <lineage>
        <taxon>Eukaryota</taxon>
        <taxon>Fungi</taxon>
        <taxon>Dikarya</taxon>
        <taxon>Ascomycota</taxon>
        <taxon>Pezizomycotina</taxon>
        <taxon>Eurotiomycetes</taxon>
        <taxon>Chaetothyriomycetidae</taxon>
        <taxon>Chaetothyriales</taxon>
        <taxon>Trichomeriaceae</taxon>
        <taxon>Lithohypha</taxon>
    </lineage>
</organism>
<dbReference type="AlphaFoldDB" id="A0AAN7T0W1"/>